<feature type="region of interest" description="Disordered" evidence="5">
    <location>
        <begin position="183"/>
        <end position="204"/>
    </location>
</feature>
<feature type="transmembrane region" description="Helical" evidence="6">
    <location>
        <begin position="162"/>
        <end position="180"/>
    </location>
</feature>
<dbReference type="InterPro" id="IPR039421">
    <property type="entry name" value="Type_1_exporter"/>
</dbReference>
<dbReference type="Gene3D" id="1.20.1560.10">
    <property type="entry name" value="ABC transporter type 1, transmembrane domain"/>
    <property type="match status" value="1"/>
</dbReference>
<proteinExistence type="predicted"/>
<dbReference type="Pfam" id="PF00664">
    <property type="entry name" value="ABC_membrane"/>
    <property type="match status" value="1"/>
</dbReference>
<feature type="transmembrane region" description="Helical" evidence="6">
    <location>
        <begin position="20"/>
        <end position="39"/>
    </location>
</feature>
<evidence type="ECO:0000256" key="2">
    <source>
        <dbReference type="ARBA" id="ARBA00022692"/>
    </source>
</evidence>
<reference evidence="8 9" key="1">
    <citation type="submission" date="2019-02" db="EMBL/GenBank/DDBJ databases">
        <title>Sequencing the genomes of 1000 actinobacteria strains.</title>
        <authorList>
            <person name="Klenk H.-P."/>
        </authorList>
    </citation>
    <scope>NUCLEOTIDE SEQUENCE [LARGE SCALE GENOMIC DNA]</scope>
    <source>
        <strain evidence="8 9">DSM 45612</strain>
    </source>
</reference>
<dbReference type="PROSITE" id="PS50929">
    <property type="entry name" value="ABC_TM1F"/>
    <property type="match status" value="1"/>
</dbReference>
<accession>A0A4V2GDA5</accession>
<feature type="domain" description="ABC transmembrane type-1" evidence="7">
    <location>
        <begin position="26"/>
        <end position="189"/>
    </location>
</feature>
<evidence type="ECO:0000313" key="9">
    <source>
        <dbReference type="Proteomes" id="UP000294114"/>
    </source>
</evidence>
<keyword evidence="9" id="KW-1185">Reference proteome</keyword>
<organism evidence="8 9">
    <name type="scientific">Micromonospora kangleipakensis</name>
    <dbReference type="NCBI Taxonomy" id="1077942"/>
    <lineage>
        <taxon>Bacteria</taxon>
        <taxon>Bacillati</taxon>
        <taxon>Actinomycetota</taxon>
        <taxon>Actinomycetes</taxon>
        <taxon>Micromonosporales</taxon>
        <taxon>Micromonosporaceae</taxon>
        <taxon>Micromonospora</taxon>
    </lineage>
</organism>
<comment type="subcellular location">
    <subcellularLocation>
        <location evidence="1">Cell membrane</location>
        <topology evidence="1">Multi-pass membrane protein</topology>
    </subcellularLocation>
</comment>
<dbReference type="PANTHER" id="PTHR43394:SF1">
    <property type="entry name" value="ATP-BINDING CASSETTE SUB-FAMILY B MEMBER 10, MITOCHONDRIAL"/>
    <property type="match status" value="1"/>
</dbReference>
<dbReference type="AlphaFoldDB" id="A0A4V2GDA5"/>
<feature type="transmembrane region" description="Helical" evidence="6">
    <location>
        <begin position="129"/>
        <end position="156"/>
    </location>
</feature>
<keyword evidence="2 6" id="KW-0812">Transmembrane</keyword>
<dbReference type="GO" id="GO:0015421">
    <property type="term" value="F:ABC-type oligopeptide transporter activity"/>
    <property type="evidence" value="ECO:0007669"/>
    <property type="project" value="TreeGrafter"/>
</dbReference>
<dbReference type="SUPFAM" id="SSF90123">
    <property type="entry name" value="ABC transporter transmembrane region"/>
    <property type="match status" value="1"/>
</dbReference>
<evidence type="ECO:0000256" key="1">
    <source>
        <dbReference type="ARBA" id="ARBA00004651"/>
    </source>
</evidence>
<evidence type="ECO:0000259" key="7">
    <source>
        <dbReference type="PROSITE" id="PS50929"/>
    </source>
</evidence>
<keyword evidence="4 6" id="KW-0472">Membrane</keyword>
<evidence type="ECO:0000256" key="4">
    <source>
        <dbReference type="ARBA" id="ARBA00023136"/>
    </source>
</evidence>
<evidence type="ECO:0000256" key="3">
    <source>
        <dbReference type="ARBA" id="ARBA00022989"/>
    </source>
</evidence>
<dbReference type="GO" id="GO:0005524">
    <property type="term" value="F:ATP binding"/>
    <property type="evidence" value="ECO:0007669"/>
    <property type="project" value="InterPro"/>
</dbReference>
<protein>
    <submittedName>
        <fullName evidence="8">ABC transporter transmembrane protein</fullName>
    </submittedName>
</protein>
<name>A0A4V2GDA5_9ACTN</name>
<dbReference type="Proteomes" id="UP000294114">
    <property type="component" value="Unassembled WGS sequence"/>
</dbReference>
<dbReference type="PANTHER" id="PTHR43394">
    <property type="entry name" value="ATP-DEPENDENT PERMEASE MDL1, MITOCHONDRIAL"/>
    <property type="match status" value="1"/>
</dbReference>
<keyword evidence="3 6" id="KW-1133">Transmembrane helix</keyword>
<comment type="caution">
    <text evidence="8">The sequence shown here is derived from an EMBL/GenBank/DDBJ whole genome shotgun (WGS) entry which is preliminary data.</text>
</comment>
<dbReference type="InterPro" id="IPR036640">
    <property type="entry name" value="ABC1_TM_sf"/>
</dbReference>
<sequence length="204" mass="21002">MTTDAARPPGLAALLPYLRAHRGTLAVVGALSLAGAGASLGQPLLTRVVLDRMTAARPIAGLVVALVALVVAGAAVGGLRDYLLQRTAEGLVLGTRRRLAGHLLRLPIAEYDRRRTGDLLSRVGSDTTLLRAVVTSGLFETVTGAVMVLGAGTAMLLLDPPLFGVTLGAVAVGIGFALTGRHRVRPHRRPPGTRAGPPGPGARR</sequence>
<dbReference type="RefSeq" id="WP_278045608.1">
    <property type="nucleotide sequence ID" value="NZ_SHLD01000001.1"/>
</dbReference>
<dbReference type="EMBL" id="SHLD01000001">
    <property type="protein sequence ID" value="RZU75186.1"/>
    <property type="molecule type" value="Genomic_DNA"/>
</dbReference>
<evidence type="ECO:0000256" key="5">
    <source>
        <dbReference type="SAM" id="MobiDB-lite"/>
    </source>
</evidence>
<dbReference type="InterPro" id="IPR011527">
    <property type="entry name" value="ABC1_TM_dom"/>
</dbReference>
<evidence type="ECO:0000256" key="6">
    <source>
        <dbReference type="SAM" id="Phobius"/>
    </source>
</evidence>
<dbReference type="GO" id="GO:0005886">
    <property type="term" value="C:plasma membrane"/>
    <property type="evidence" value="ECO:0007669"/>
    <property type="project" value="UniProtKB-SubCell"/>
</dbReference>
<feature type="transmembrane region" description="Helical" evidence="6">
    <location>
        <begin position="59"/>
        <end position="79"/>
    </location>
</feature>
<gene>
    <name evidence="8" type="ORF">EV384_3715</name>
</gene>
<evidence type="ECO:0000313" key="8">
    <source>
        <dbReference type="EMBL" id="RZU75186.1"/>
    </source>
</evidence>